<dbReference type="InterPro" id="IPR000483">
    <property type="entry name" value="Cys-rich_flank_reg_C"/>
</dbReference>
<evidence type="ECO:0000256" key="1">
    <source>
        <dbReference type="ARBA" id="ARBA00022614"/>
    </source>
</evidence>
<evidence type="ECO:0000256" key="3">
    <source>
        <dbReference type="ARBA" id="ARBA00022737"/>
    </source>
</evidence>
<evidence type="ECO:0000313" key="7">
    <source>
        <dbReference type="RefSeq" id="XP_017779573.1"/>
    </source>
</evidence>
<dbReference type="SMART" id="SM00369">
    <property type="entry name" value="LRR_TYP"/>
    <property type="match status" value="8"/>
</dbReference>
<gene>
    <name evidence="7" type="primary">LOC108564885</name>
</gene>
<dbReference type="Pfam" id="PF13855">
    <property type="entry name" value="LRR_8"/>
    <property type="match status" value="3"/>
</dbReference>
<evidence type="ECO:0000256" key="2">
    <source>
        <dbReference type="ARBA" id="ARBA00022729"/>
    </source>
</evidence>
<sequence>MCPTGCTCRQSDKGRRRVSCPKGGMLDPIPIQDMSPDMEVLDISAPADNWNKLTLGPLFQNFKSLQELHITRSNILQIGMHAFWGVPSLQVLNLSFNNITAVFDHNFRGLVNLIELYLNDNRIHKLPMGSFKHLSELRVLNLERNQIADLVPRLFVKLSKLEVLKLSFNPVLELNPEVFKDIPELRVLQCRGCGLRRINTQIYHLLPYLSHLDLGNNRMQFVEADEFVDLHRLRVLRMDGNQLPVVLEKTFVNNVHLRSLCLARNRLAKVTNEAFLNLTNLVELDISYNKLDKLEGESLQPVADKLQKLLISGNLFGLPVIRTALQIASKVNDLGLADMKIAEIPAGLLPDHIQRLNLSGNYLSNVSLQMLPLQLVALDISRNKLRGLKEHVIMRLEELEEVRLENNSWSCDLCHISPMLFRANQSRVLKGVKCATPASLKGRLLSSLSYEEVKVCDEGRSSQSEFATFVKNKLALIIGGSGLLLFLIFCILFVVISCIRRHSMHNRNQVIKDKEDIRLDTAAAIFVGSKNEITFKFPLDLTERKVSVSTIDEMKKDTLRTLPNGTGI</sequence>
<evidence type="ECO:0000259" key="5">
    <source>
        <dbReference type="SMART" id="SM00082"/>
    </source>
</evidence>
<dbReference type="RefSeq" id="XP_017779573.1">
    <property type="nucleotide sequence ID" value="XM_017924084.1"/>
</dbReference>
<dbReference type="InterPro" id="IPR001611">
    <property type="entry name" value="Leu-rich_rpt"/>
</dbReference>
<keyword evidence="6" id="KW-1185">Reference proteome</keyword>
<keyword evidence="4" id="KW-0472">Membrane</keyword>
<keyword evidence="2" id="KW-0732">Signal</keyword>
<protein>
    <submittedName>
        <fullName evidence="7">Leucine-rich repeat-containing protein 15-like</fullName>
    </submittedName>
</protein>
<dbReference type="PANTHER" id="PTHR24373">
    <property type="entry name" value="SLIT RELATED LEUCINE-RICH REPEAT NEURONAL PROTEIN"/>
    <property type="match status" value="1"/>
</dbReference>
<dbReference type="SUPFAM" id="SSF52058">
    <property type="entry name" value="L domain-like"/>
    <property type="match status" value="2"/>
</dbReference>
<dbReference type="InterPro" id="IPR003591">
    <property type="entry name" value="Leu-rich_rpt_typical-subtyp"/>
</dbReference>
<keyword evidence="3" id="KW-0677">Repeat</keyword>
<dbReference type="InterPro" id="IPR050328">
    <property type="entry name" value="Dev_Immune_Receptor"/>
</dbReference>
<keyword evidence="1" id="KW-0433">Leucine-rich repeat</keyword>
<dbReference type="PANTHER" id="PTHR24373:SF261">
    <property type="entry name" value="VASORIN"/>
    <property type="match status" value="1"/>
</dbReference>
<feature type="domain" description="LRRCT" evidence="5">
    <location>
        <begin position="407"/>
        <end position="457"/>
    </location>
</feature>
<dbReference type="Pfam" id="PF00560">
    <property type="entry name" value="LRR_1"/>
    <property type="match status" value="1"/>
</dbReference>
<keyword evidence="4" id="KW-0812">Transmembrane</keyword>
<name>A0ABM1MYC3_NICVS</name>
<organism evidence="6 7">
    <name type="scientific">Nicrophorus vespilloides</name>
    <name type="common">Boreal carrion beetle</name>
    <dbReference type="NCBI Taxonomy" id="110193"/>
    <lineage>
        <taxon>Eukaryota</taxon>
        <taxon>Metazoa</taxon>
        <taxon>Ecdysozoa</taxon>
        <taxon>Arthropoda</taxon>
        <taxon>Hexapoda</taxon>
        <taxon>Insecta</taxon>
        <taxon>Pterygota</taxon>
        <taxon>Neoptera</taxon>
        <taxon>Endopterygota</taxon>
        <taxon>Coleoptera</taxon>
        <taxon>Polyphaga</taxon>
        <taxon>Staphyliniformia</taxon>
        <taxon>Silphidae</taxon>
        <taxon>Nicrophorinae</taxon>
        <taxon>Nicrophorus</taxon>
    </lineage>
</organism>
<dbReference type="InterPro" id="IPR032675">
    <property type="entry name" value="LRR_dom_sf"/>
</dbReference>
<evidence type="ECO:0000256" key="4">
    <source>
        <dbReference type="SAM" id="Phobius"/>
    </source>
</evidence>
<accession>A0ABM1MYC3</accession>
<dbReference type="Proteomes" id="UP000695000">
    <property type="component" value="Unplaced"/>
</dbReference>
<feature type="transmembrane region" description="Helical" evidence="4">
    <location>
        <begin position="474"/>
        <end position="499"/>
    </location>
</feature>
<dbReference type="GeneID" id="108564885"/>
<keyword evidence="4" id="KW-1133">Transmembrane helix</keyword>
<evidence type="ECO:0000313" key="6">
    <source>
        <dbReference type="Proteomes" id="UP000695000"/>
    </source>
</evidence>
<dbReference type="PROSITE" id="PS51450">
    <property type="entry name" value="LRR"/>
    <property type="match status" value="3"/>
</dbReference>
<dbReference type="SMART" id="SM00082">
    <property type="entry name" value="LRRCT"/>
    <property type="match status" value="1"/>
</dbReference>
<dbReference type="SMART" id="SM00365">
    <property type="entry name" value="LRR_SD22"/>
    <property type="match status" value="4"/>
</dbReference>
<dbReference type="Gene3D" id="3.80.10.10">
    <property type="entry name" value="Ribonuclease Inhibitor"/>
    <property type="match status" value="3"/>
</dbReference>
<proteinExistence type="predicted"/>
<reference evidence="7" key="1">
    <citation type="submission" date="2025-08" db="UniProtKB">
        <authorList>
            <consortium name="RefSeq"/>
        </authorList>
    </citation>
    <scope>IDENTIFICATION</scope>
    <source>
        <tissue evidence="7">Whole Larva</tissue>
    </source>
</reference>